<reference evidence="3" key="1">
    <citation type="submission" date="2022-10" db="EMBL/GenBank/DDBJ databases">
        <title>Two novel species of Flavobacterium.</title>
        <authorList>
            <person name="Liu Q."/>
            <person name="Xin Y.-H."/>
        </authorList>
    </citation>
    <scope>NUCLEOTIDE SEQUENCE</scope>
    <source>
        <strain evidence="3">LS1R47</strain>
    </source>
</reference>
<evidence type="ECO:0000313" key="3">
    <source>
        <dbReference type="EMBL" id="MCV9931830.1"/>
    </source>
</evidence>
<protein>
    <submittedName>
        <fullName evidence="3">Fibronectin type III domain-containing protein</fullName>
    </submittedName>
</protein>
<dbReference type="Gene3D" id="2.60.40.10">
    <property type="entry name" value="Immunoglobulins"/>
    <property type="match status" value="1"/>
</dbReference>
<dbReference type="InterPro" id="IPR003961">
    <property type="entry name" value="FN3_dom"/>
</dbReference>
<keyword evidence="1" id="KW-0732">Signal</keyword>
<evidence type="ECO:0000313" key="4">
    <source>
        <dbReference type="Proteomes" id="UP001151133"/>
    </source>
</evidence>
<accession>A0A9X2ZLY0</accession>
<feature type="chain" id="PRO_5040984019" evidence="1">
    <location>
        <begin position="24"/>
        <end position="1239"/>
    </location>
</feature>
<gene>
    <name evidence="3" type="ORF">OIU80_05995</name>
</gene>
<keyword evidence="4" id="KW-1185">Reference proteome</keyword>
<dbReference type="Proteomes" id="UP001151133">
    <property type="component" value="Unassembled WGS sequence"/>
</dbReference>
<sequence>MKKLFKNIFLFLAFLLWSLDGSAQLYPVQLTPIFNSPYSVKISDYATSMETKMQLLIHPTDISISQRQVRLKLYIQGNGINIQTSDYVQGQRPIFINGGELQTLTNIDISALFRLENMQGITALQYANPLPEGMYSFCFEMYDFITNQKISQKSCASLYLILNDPPLLNTPQRNEQIAATEFPNILFTWTPRQINATNVSYKYELKQITDPNIDPQFGFMMVPLLHEETLFGTALLYNLAMPTLTPGMRYAWRVKAISTTGLSENAVFKNDGYSEIFSFKYTGQCLAPTFPLSEAQGPQNVRITWQGVPQHTRYQIQYKKQGVTNARWFSANSLNTQSLLSNLEPGVTYEFRVGSSCDPVMDGIQSFTYSSINTFTTPTQTNGVPAYNCGITPNISIKNQNPITNLIESETFTAGDFPVKIVELRGKSPYSGKGYIIVPYLGETKIAVTFDNIFINTDYQLIGGIVETSYDPTEKNIVDPKDIVNDITDLIDSLSNAIDGLKDILSKDKIDNLEEINKNWTEYAETIDKNTQLLVERGNLPQNIKDEITKTSGNTFLVSNDKARPPTLEDFPEAKKEVATIDNIVKSIKETEDGLKNLVAILKNLDTDAFIKCKQCEEQKTEKLGGFDGSSGGIRTFSYYKKAYVCLIASLKEGKEISVLTDNLSAADKTIKATPEIADLVEATKTAFNNKQDILAVIGINNELVSCEVIYPFSKEVCGGKYVVDNKMLLDVSKELEKCYYSDYEPKLIAGVLKEISKSSRNNQGIEFIKGGKVYKLNGKGEVELVKNPLTDEDIRNGKWTDGTVDVKIRVAQSKDGIFQYQAVGIRNNLAVTNGKTANLKYLSAHIENQGNAFFQKYKVNQADLTPAKAGVNLNKDNEVFADGKKIALDNNASFFKISSEGIGLLNTFLQTALVEEPTYLASTENSATIHAPGLVTGTVESGATVVTDITSLCSMVYDLSTDEKTRTEMYTGLVKLKDEVKDDPSGVIPIFVQILSGNTNDEWAEMAKSQTDDGRRGHLYSRGVVTSVKSVIVGGTLITKLPELADDLVGKIKTVKGVIQSLKHFDIAGEFAKGKNVVLNTIEWGTKSFKLKWERVGNKITFGDRSDLAKILGTTDNIEAHHIMPWKICEGHEIVQLAALDGFHPNLVENGIGLEKYTKLVGEGMHGNHPAYDAYIKDRLTKYASSHPNLTPNEANVFLQKELIPELKTYITNAKNTELNLNQYFKQIVNKNANVIGY</sequence>
<dbReference type="InterPro" id="IPR032871">
    <property type="entry name" value="AHH_dom_containing"/>
</dbReference>
<evidence type="ECO:0000259" key="2">
    <source>
        <dbReference type="PROSITE" id="PS50853"/>
    </source>
</evidence>
<dbReference type="CDD" id="cd00063">
    <property type="entry name" value="FN3"/>
    <property type="match status" value="1"/>
</dbReference>
<dbReference type="SUPFAM" id="SSF49265">
    <property type="entry name" value="Fibronectin type III"/>
    <property type="match status" value="1"/>
</dbReference>
<dbReference type="InterPro" id="IPR036116">
    <property type="entry name" value="FN3_sf"/>
</dbReference>
<dbReference type="InterPro" id="IPR013783">
    <property type="entry name" value="Ig-like_fold"/>
</dbReference>
<dbReference type="RefSeq" id="WP_264286139.1">
    <property type="nucleotide sequence ID" value="NZ_JAOZEV010000003.1"/>
</dbReference>
<evidence type="ECO:0000256" key="1">
    <source>
        <dbReference type="SAM" id="SignalP"/>
    </source>
</evidence>
<name>A0A9X2ZLY0_9FLAO</name>
<proteinExistence type="predicted"/>
<comment type="caution">
    <text evidence="3">The sequence shown here is derived from an EMBL/GenBank/DDBJ whole genome shotgun (WGS) entry which is preliminary data.</text>
</comment>
<feature type="signal peptide" evidence="1">
    <location>
        <begin position="1"/>
        <end position="23"/>
    </location>
</feature>
<dbReference type="AlphaFoldDB" id="A0A9X2ZLY0"/>
<dbReference type="PROSITE" id="PS50853">
    <property type="entry name" value="FN3"/>
    <property type="match status" value="1"/>
</dbReference>
<organism evidence="3 4">
    <name type="scientific">Flavobacterium frigoritolerans</name>
    <dbReference type="NCBI Taxonomy" id="2987686"/>
    <lineage>
        <taxon>Bacteria</taxon>
        <taxon>Pseudomonadati</taxon>
        <taxon>Bacteroidota</taxon>
        <taxon>Flavobacteriia</taxon>
        <taxon>Flavobacteriales</taxon>
        <taxon>Flavobacteriaceae</taxon>
        <taxon>Flavobacterium</taxon>
    </lineage>
</organism>
<dbReference type="EMBL" id="JAOZEV010000003">
    <property type="protein sequence ID" value="MCV9931830.1"/>
    <property type="molecule type" value="Genomic_DNA"/>
</dbReference>
<feature type="domain" description="Fibronectin type-III" evidence="2">
    <location>
        <begin position="287"/>
        <end position="380"/>
    </location>
</feature>
<dbReference type="Pfam" id="PF14412">
    <property type="entry name" value="AHH"/>
    <property type="match status" value="1"/>
</dbReference>